<sequence length="411" mass="45270">MVKIVKKRGDLSVREKILGLLDSWQEAFGGQRGRYPQFFSAYDELRRSGVDFPQRQDAPPIFTPPQSHPITAYPAPGFVAAAASPEPPLPPLDVDIQRLSLADLDSARSGMEVLSEMLNAIDPRDKSALREELIVELVEQCQRTQKQVMHLVSTTSDETLLFQALSLNDDLQKVLAKRDAIASGAAPAAAKQPEAPPASVFPREEEEGEDDFARLARRSRQNSDQPAPKPSAPPQLFRIPGPPVPQTRIQPPSNNKSTKPTSEDLLSGEAFGAGGVASDSKKAAVLHTHGLDELEEPEENINPFALRKQPSNGAAPATSTPQPLPPPPQKNSQRQQFFQHHRPVWDEDRSEQEHMHNPYAALFDQPKQQQQQQQQHQAEKPTAMSSSATPSSSNSLFSDLVDLQGARMKRL</sequence>
<dbReference type="PANTHER" id="PTHR45898:SF4">
    <property type="entry name" value="TARGET OF MYB PROTEIN 1"/>
    <property type="match status" value="1"/>
</dbReference>
<dbReference type="eggNOG" id="KOG1087">
    <property type="taxonomic scope" value="Eukaryota"/>
</dbReference>
<dbReference type="FunCoup" id="D8TA87">
    <property type="interactions" value="3803"/>
</dbReference>
<dbReference type="GO" id="GO:0016020">
    <property type="term" value="C:membrane"/>
    <property type="evidence" value="ECO:0007669"/>
    <property type="project" value="UniProtKB-SubCell"/>
</dbReference>
<feature type="compositionally biased region" description="Basic and acidic residues" evidence="6">
    <location>
        <begin position="343"/>
        <end position="356"/>
    </location>
</feature>
<evidence type="ECO:0000256" key="2">
    <source>
        <dbReference type="ARBA" id="ARBA00007708"/>
    </source>
</evidence>
<dbReference type="Gramene" id="EFJ06421">
    <property type="protein sequence ID" value="EFJ06421"/>
    <property type="gene ID" value="SELMODRAFT_269934"/>
</dbReference>
<reference evidence="9 10" key="1">
    <citation type="journal article" date="2011" name="Science">
        <title>The Selaginella genome identifies genetic changes associated with the evolution of vascular plants.</title>
        <authorList>
            <person name="Banks J.A."/>
            <person name="Nishiyama T."/>
            <person name="Hasebe M."/>
            <person name="Bowman J.L."/>
            <person name="Gribskov M."/>
            <person name="dePamphilis C."/>
            <person name="Albert V.A."/>
            <person name="Aono N."/>
            <person name="Aoyama T."/>
            <person name="Ambrose B.A."/>
            <person name="Ashton N.W."/>
            <person name="Axtell M.J."/>
            <person name="Barker E."/>
            <person name="Barker M.S."/>
            <person name="Bennetzen J.L."/>
            <person name="Bonawitz N.D."/>
            <person name="Chapple C."/>
            <person name="Cheng C."/>
            <person name="Correa L.G."/>
            <person name="Dacre M."/>
            <person name="DeBarry J."/>
            <person name="Dreyer I."/>
            <person name="Elias M."/>
            <person name="Engstrom E.M."/>
            <person name="Estelle M."/>
            <person name="Feng L."/>
            <person name="Finet C."/>
            <person name="Floyd S.K."/>
            <person name="Frommer W.B."/>
            <person name="Fujita T."/>
            <person name="Gramzow L."/>
            <person name="Gutensohn M."/>
            <person name="Harholt J."/>
            <person name="Hattori M."/>
            <person name="Heyl A."/>
            <person name="Hirai T."/>
            <person name="Hiwatashi Y."/>
            <person name="Ishikawa M."/>
            <person name="Iwata M."/>
            <person name="Karol K.G."/>
            <person name="Koehler B."/>
            <person name="Kolukisaoglu U."/>
            <person name="Kubo M."/>
            <person name="Kurata T."/>
            <person name="Lalonde S."/>
            <person name="Li K."/>
            <person name="Li Y."/>
            <person name="Litt A."/>
            <person name="Lyons E."/>
            <person name="Manning G."/>
            <person name="Maruyama T."/>
            <person name="Michael T.P."/>
            <person name="Mikami K."/>
            <person name="Miyazaki S."/>
            <person name="Morinaga S."/>
            <person name="Murata T."/>
            <person name="Mueller-Roeber B."/>
            <person name="Nelson D.R."/>
            <person name="Obara M."/>
            <person name="Oguri Y."/>
            <person name="Olmstead R.G."/>
            <person name="Onodera N."/>
            <person name="Petersen B.L."/>
            <person name="Pils B."/>
            <person name="Prigge M."/>
            <person name="Rensing S.A."/>
            <person name="Riano-Pachon D.M."/>
            <person name="Roberts A.W."/>
            <person name="Sato Y."/>
            <person name="Scheller H.V."/>
            <person name="Schulz B."/>
            <person name="Schulz C."/>
            <person name="Shakirov E.V."/>
            <person name="Shibagaki N."/>
            <person name="Shinohara N."/>
            <person name="Shippen D.E."/>
            <person name="Soerensen I."/>
            <person name="Sotooka R."/>
            <person name="Sugimoto N."/>
            <person name="Sugita M."/>
            <person name="Sumikawa N."/>
            <person name="Tanurdzic M."/>
            <person name="Theissen G."/>
            <person name="Ulvskov P."/>
            <person name="Wakazuki S."/>
            <person name="Weng J.K."/>
            <person name="Willats W.W."/>
            <person name="Wipf D."/>
            <person name="Wolf P.G."/>
            <person name="Yang L."/>
            <person name="Zimmer A.D."/>
            <person name="Zhu Q."/>
            <person name="Mitros T."/>
            <person name="Hellsten U."/>
            <person name="Loque D."/>
            <person name="Otillar R."/>
            <person name="Salamov A."/>
            <person name="Schmutz J."/>
            <person name="Shapiro H."/>
            <person name="Lindquist E."/>
            <person name="Lucas S."/>
            <person name="Rokhsar D."/>
            <person name="Grigoriev I.V."/>
        </authorList>
    </citation>
    <scope>NUCLEOTIDE SEQUENCE [LARGE SCALE GENOMIC DNA]</scope>
</reference>
<dbReference type="InterPro" id="IPR038425">
    <property type="entry name" value="GAT_sf"/>
</dbReference>
<dbReference type="CDD" id="cd14231">
    <property type="entry name" value="GAT_GGA-like_plant"/>
    <property type="match status" value="1"/>
</dbReference>
<gene>
    <name evidence="9" type="ORF">SELMODRAFT_269934</name>
</gene>
<dbReference type="Gene3D" id="1.25.40.90">
    <property type="match status" value="1"/>
</dbReference>
<dbReference type="OrthoDB" id="2018246at2759"/>
<comment type="subcellular location">
    <subcellularLocation>
        <location evidence="1">Membrane</location>
        <topology evidence="1">Peripheral membrane protein</topology>
    </subcellularLocation>
</comment>
<evidence type="ECO:0000256" key="1">
    <source>
        <dbReference type="ARBA" id="ARBA00004170"/>
    </source>
</evidence>
<evidence type="ECO:0000256" key="3">
    <source>
        <dbReference type="ARBA" id="ARBA00022448"/>
    </source>
</evidence>
<dbReference type="Gene3D" id="1.20.58.160">
    <property type="match status" value="1"/>
</dbReference>
<dbReference type="PROSITE" id="PS50909">
    <property type="entry name" value="GAT"/>
    <property type="match status" value="1"/>
</dbReference>
<keyword evidence="10" id="KW-1185">Reference proteome</keyword>
<keyword evidence="3" id="KW-0813">Transport</keyword>
<dbReference type="OMA" id="EMVKIVM"/>
<evidence type="ECO:0000313" key="10">
    <source>
        <dbReference type="Proteomes" id="UP000001514"/>
    </source>
</evidence>
<evidence type="ECO:0000259" key="8">
    <source>
        <dbReference type="PROSITE" id="PS50909"/>
    </source>
</evidence>
<name>D8TA87_SELML</name>
<feature type="domain" description="VHS" evidence="7">
    <location>
        <begin position="1"/>
        <end position="53"/>
    </location>
</feature>
<dbReference type="KEGG" id="smo:SELMODRAFT_269934"/>
<dbReference type="PANTHER" id="PTHR45898">
    <property type="entry name" value="TOM1-LIKE PROTEIN"/>
    <property type="match status" value="1"/>
</dbReference>
<dbReference type="InterPro" id="IPR044836">
    <property type="entry name" value="TOL_plant"/>
</dbReference>
<dbReference type="EMBL" id="GL377701">
    <property type="protein sequence ID" value="EFJ06421.1"/>
    <property type="molecule type" value="Genomic_DNA"/>
</dbReference>
<dbReference type="HOGENOM" id="CLU_669772_0_0_1"/>
<keyword evidence="4" id="KW-0653">Protein transport</keyword>
<evidence type="ECO:0000256" key="5">
    <source>
        <dbReference type="ARBA" id="ARBA00023136"/>
    </source>
</evidence>
<comment type="similarity">
    <text evidence="2">Belongs to the TOM1 family.</text>
</comment>
<dbReference type="SUPFAM" id="SSF89009">
    <property type="entry name" value="GAT-like domain"/>
    <property type="match status" value="1"/>
</dbReference>
<feature type="region of interest" description="Disordered" evidence="6">
    <location>
        <begin position="184"/>
        <end position="411"/>
    </location>
</feature>
<dbReference type="STRING" id="88036.D8TA87"/>
<proteinExistence type="inferred from homology"/>
<dbReference type="SUPFAM" id="SSF48464">
    <property type="entry name" value="ENTH/VHS domain"/>
    <property type="match status" value="1"/>
</dbReference>
<evidence type="ECO:0008006" key="11">
    <source>
        <dbReference type="Google" id="ProtNLM"/>
    </source>
</evidence>
<dbReference type="Proteomes" id="UP000001514">
    <property type="component" value="Unassembled WGS sequence"/>
</dbReference>
<dbReference type="GO" id="GO:0035091">
    <property type="term" value="F:phosphatidylinositol binding"/>
    <property type="evidence" value="ECO:0007669"/>
    <property type="project" value="InterPro"/>
</dbReference>
<dbReference type="InterPro" id="IPR008942">
    <property type="entry name" value="ENTH_VHS"/>
</dbReference>
<feature type="compositionally biased region" description="Low complexity" evidence="6">
    <location>
        <begin position="184"/>
        <end position="193"/>
    </location>
</feature>
<accession>D8TA87</accession>
<feature type="compositionally biased region" description="Low complexity" evidence="6">
    <location>
        <begin position="385"/>
        <end position="398"/>
    </location>
</feature>
<evidence type="ECO:0000256" key="4">
    <source>
        <dbReference type="ARBA" id="ARBA00022927"/>
    </source>
</evidence>
<dbReference type="GO" id="GO:0005737">
    <property type="term" value="C:cytoplasm"/>
    <property type="evidence" value="ECO:0007669"/>
    <property type="project" value="UniProtKB-ARBA"/>
</dbReference>
<dbReference type="Pfam" id="PF03127">
    <property type="entry name" value="GAT"/>
    <property type="match status" value="1"/>
</dbReference>
<evidence type="ECO:0000259" key="7">
    <source>
        <dbReference type="PROSITE" id="PS50179"/>
    </source>
</evidence>
<dbReference type="GO" id="GO:0043328">
    <property type="term" value="P:protein transport to vacuole involved in ubiquitin-dependent protein catabolic process via the multivesicular body sorting pathway"/>
    <property type="evidence" value="ECO:0007669"/>
    <property type="project" value="InterPro"/>
</dbReference>
<keyword evidence="5" id="KW-0472">Membrane</keyword>
<dbReference type="InterPro" id="IPR002014">
    <property type="entry name" value="VHS_dom"/>
</dbReference>
<dbReference type="AlphaFoldDB" id="D8TA87"/>
<evidence type="ECO:0000313" key="9">
    <source>
        <dbReference type="EMBL" id="EFJ06421.1"/>
    </source>
</evidence>
<protein>
    <recommendedName>
        <fullName evidence="11">VHS domain-containing protein</fullName>
    </recommendedName>
</protein>
<dbReference type="PROSITE" id="PS50179">
    <property type="entry name" value="VHS"/>
    <property type="match status" value="1"/>
</dbReference>
<dbReference type="InterPro" id="IPR004152">
    <property type="entry name" value="GAT_dom"/>
</dbReference>
<dbReference type="GO" id="GO:0043130">
    <property type="term" value="F:ubiquitin binding"/>
    <property type="evidence" value="ECO:0007669"/>
    <property type="project" value="InterPro"/>
</dbReference>
<dbReference type="InParanoid" id="D8TA87"/>
<organism evidence="10">
    <name type="scientific">Selaginella moellendorffii</name>
    <name type="common">Spikemoss</name>
    <dbReference type="NCBI Taxonomy" id="88036"/>
    <lineage>
        <taxon>Eukaryota</taxon>
        <taxon>Viridiplantae</taxon>
        <taxon>Streptophyta</taxon>
        <taxon>Embryophyta</taxon>
        <taxon>Tracheophyta</taxon>
        <taxon>Lycopodiopsida</taxon>
        <taxon>Selaginellales</taxon>
        <taxon>Selaginellaceae</taxon>
        <taxon>Selaginella</taxon>
    </lineage>
</organism>
<feature type="compositionally biased region" description="Polar residues" evidence="6">
    <location>
        <begin position="247"/>
        <end position="260"/>
    </location>
</feature>
<feature type="domain" description="GAT" evidence="8">
    <location>
        <begin position="95"/>
        <end position="183"/>
    </location>
</feature>
<evidence type="ECO:0000256" key="6">
    <source>
        <dbReference type="SAM" id="MobiDB-lite"/>
    </source>
</evidence>